<evidence type="ECO:0000256" key="3">
    <source>
        <dbReference type="SAM" id="SignalP"/>
    </source>
</evidence>
<name>A0A2P8A2S0_9PEZI</name>
<dbReference type="EMBL" id="NHZQ01000072">
    <property type="protein sequence ID" value="PSK54754.1"/>
    <property type="molecule type" value="Genomic_DNA"/>
</dbReference>
<dbReference type="OrthoDB" id="3893002at2759"/>
<protein>
    <submittedName>
        <fullName evidence="4">Uncharacterized protein</fullName>
    </submittedName>
</protein>
<dbReference type="AlphaFoldDB" id="A0A2P8A2S0"/>
<keyword evidence="3" id="KW-0732">Signal</keyword>
<feature type="compositionally biased region" description="Low complexity" evidence="1">
    <location>
        <begin position="32"/>
        <end position="45"/>
    </location>
</feature>
<keyword evidence="2" id="KW-0472">Membrane</keyword>
<evidence type="ECO:0000256" key="2">
    <source>
        <dbReference type="SAM" id="Phobius"/>
    </source>
</evidence>
<organism evidence="4 5">
    <name type="scientific">Elsinoe australis</name>
    <dbReference type="NCBI Taxonomy" id="40998"/>
    <lineage>
        <taxon>Eukaryota</taxon>
        <taxon>Fungi</taxon>
        <taxon>Dikarya</taxon>
        <taxon>Ascomycota</taxon>
        <taxon>Pezizomycotina</taxon>
        <taxon>Dothideomycetes</taxon>
        <taxon>Dothideomycetidae</taxon>
        <taxon>Myriangiales</taxon>
        <taxon>Elsinoaceae</taxon>
        <taxon>Elsinoe</taxon>
    </lineage>
</organism>
<comment type="caution">
    <text evidence="4">The sequence shown here is derived from an EMBL/GenBank/DDBJ whole genome shotgun (WGS) entry which is preliminary data.</text>
</comment>
<feature type="signal peptide" evidence="3">
    <location>
        <begin position="1"/>
        <end position="18"/>
    </location>
</feature>
<proteinExistence type="predicted"/>
<keyword evidence="5" id="KW-1185">Reference proteome</keyword>
<sequence length="224" mass="22880">MKISYTTLLFILGTLAEAKKKKKSKPKGIAGSDTTTTTTTTSDFTTTTTNNHPAITAFGFGNTSETYLASVINIETGAFDATTLGVSCPTTARVCPGGSMNITQSSSSITVRATASSSGVSVSQDYSCWRIGTYMAQCRETRMVAAANGTRYFSTARVYGGATATVPLALVEVTAGAEKLPLKTAAVGSGSGVARVGHIGKGMGGMWVVVTGAMGAVGALAFLL</sequence>
<gene>
    <name evidence="4" type="ORF">B9Z65_3843</name>
</gene>
<keyword evidence="2" id="KW-0812">Transmembrane</keyword>
<reference evidence="4 5" key="1">
    <citation type="submission" date="2017-05" db="EMBL/GenBank/DDBJ databases">
        <title>Draft genome sequence of Elsinoe australis.</title>
        <authorList>
            <person name="Cheng Q."/>
        </authorList>
    </citation>
    <scope>NUCLEOTIDE SEQUENCE [LARGE SCALE GENOMIC DNA]</scope>
    <source>
        <strain evidence="4 5">NL1</strain>
    </source>
</reference>
<feature type="chain" id="PRO_5015139233" evidence="3">
    <location>
        <begin position="19"/>
        <end position="224"/>
    </location>
</feature>
<accession>A0A2P8A2S0</accession>
<feature type="transmembrane region" description="Helical" evidence="2">
    <location>
        <begin position="204"/>
        <end position="223"/>
    </location>
</feature>
<keyword evidence="2" id="KW-1133">Transmembrane helix</keyword>
<evidence type="ECO:0000256" key="1">
    <source>
        <dbReference type="SAM" id="MobiDB-lite"/>
    </source>
</evidence>
<feature type="region of interest" description="Disordered" evidence="1">
    <location>
        <begin position="23"/>
        <end position="45"/>
    </location>
</feature>
<dbReference type="Proteomes" id="UP000243723">
    <property type="component" value="Unassembled WGS sequence"/>
</dbReference>
<evidence type="ECO:0000313" key="4">
    <source>
        <dbReference type="EMBL" id="PSK54754.1"/>
    </source>
</evidence>
<evidence type="ECO:0000313" key="5">
    <source>
        <dbReference type="Proteomes" id="UP000243723"/>
    </source>
</evidence>